<comment type="subunit">
    <text evidence="4">Component of the RNA polymerase III (Pol III) complex.</text>
</comment>
<comment type="caution">
    <text evidence="6">The sequence shown here is derived from an EMBL/GenBank/DDBJ whole genome shotgun (WGS) entry which is preliminary data.</text>
</comment>
<dbReference type="InterPro" id="IPR024661">
    <property type="entry name" value="RNA_pol_III_Rpc31"/>
</dbReference>
<dbReference type="AlphaFoldDB" id="A0A9W8KW49"/>
<reference evidence="6" key="1">
    <citation type="submission" date="2022-07" db="EMBL/GenBank/DDBJ databases">
        <title>Phylogenomic reconstructions and comparative analyses of Kickxellomycotina fungi.</title>
        <authorList>
            <person name="Reynolds N.K."/>
            <person name="Stajich J.E."/>
            <person name="Barry K."/>
            <person name="Grigoriev I.V."/>
            <person name="Crous P."/>
            <person name="Smith M.E."/>
        </authorList>
    </citation>
    <scope>NUCLEOTIDE SEQUENCE</scope>
    <source>
        <strain evidence="6">NRRL 3115</strain>
    </source>
</reference>
<feature type="compositionally biased region" description="Basic and acidic residues" evidence="5">
    <location>
        <begin position="38"/>
        <end position="57"/>
    </location>
</feature>
<comment type="function">
    <text evidence="4">DNA-dependent RNA polymerase catalyzes the transcription of DNA into RNA using the four ribonucleoside triphosphates as substrates. Specific peripheric component of RNA polymerase III which synthesizes small RNAs, such as 5S rRNA and tRNAs.</text>
</comment>
<evidence type="ECO:0000256" key="1">
    <source>
        <dbReference type="ARBA" id="ARBA00004123"/>
    </source>
</evidence>
<sequence length="217" mass="25122">MSTGRGRGRGRGRGWGDGARREMSALQTELIGKSLFNKTEEKSSDFPDHEVTAGRASTEEERHIAELMEQFHEEIKASVFYLHLPPPPRDVERYSDRYFKKRTTYMQHPLKGLRTNIELFPEELQSVLLRKKVKRTRAEVDGNDELLEVLKKAKDDEDDEEEKDKKGSDDEDQDIEGELEEEEEEEENDYMDTYFDNGEEDDIGDIDDDDGGGGDYY</sequence>
<evidence type="ECO:0000256" key="5">
    <source>
        <dbReference type="SAM" id="MobiDB-lite"/>
    </source>
</evidence>
<dbReference type="GO" id="GO:0006383">
    <property type="term" value="P:transcription by RNA polymerase III"/>
    <property type="evidence" value="ECO:0007669"/>
    <property type="project" value="UniProtKB-UniRule"/>
</dbReference>
<feature type="compositionally biased region" description="Acidic residues" evidence="5">
    <location>
        <begin position="197"/>
        <end position="217"/>
    </location>
</feature>
<proteinExistence type="inferred from homology"/>
<evidence type="ECO:0000256" key="3">
    <source>
        <dbReference type="ARBA" id="ARBA00023242"/>
    </source>
</evidence>
<evidence type="ECO:0000313" key="6">
    <source>
        <dbReference type="EMBL" id="KAJ2671607.1"/>
    </source>
</evidence>
<comment type="similarity">
    <text evidence="2 4">Belongs to the eukaryotic RPC7 RNA polymerase subunit family.</text>
</comment>
<protein>
    <recommendedName>
        <fullName evidence="4">DNA-directed RNA polymerase III subunit</fullName>
    </recommendedName>
</protein>
<name>A0A9W8KW49_9FUNG</name>
<dbReference type="PANTHER" id="PTHR15367:SF2">
    <property type="entry name" value="DNA-DIRECTED RNA POLYMERASE III SUBUNIT"/>
    <property type="match status" value="1"/>
</dbReference>
<comment type="subcellular location">
    <subcellularLocation>
        <location evidence="1 4">Nucleus</location>
    </subcellularLocation>
</comment>
<dbReference type="PANTHER" id="PTHR15367">
    <property type="entry name" value="DNA-DIRECTED RNA POLYMERASE III"/>
    <property type="match status" value="1"/>
</dbReference>
<dbReference type="PIRSF" id="PIRSF000777">
    <property type="entry name" value="RNA_polIII_C31"/>
    <property type="match status" value="1"/>
</dbReference>
<evidence type="ECO:0000256" key="4">
    <source>
        <dbReference type="PIRNR" id="PIRNR000777"/>
    </source>
</evidence>
<dbReference type="Pfam" id="PF11705">
    <property type="entry name" value="RNA_pol_3_Rpc31"/>
    <property type="match status" value="1"/>
</dbReference>
<feature type="region of interest" description="Disordered" evidence="5">
    <location>
        <begin position="1"/>
        <end position="57"/>
    </location>
</feature>
<dbReference type="GO" id="GO:0005666">
    <property type="term" value="C:RNA polymerase III complex"/>
    <property type="evidence" value="ECO:0007669"/>
    <property type="project" value="UniProtKB-UniRule"/>
</dbReference>
<feature type="compositionally biased region" description="Acidic residues" evidence="5">
    <location>
        <begin position="169"/>
        <end position="190"/>
    </location>
</feature>
<keyword evidence="3 4" id="KW-0539">Nucleus</keyword>
<dbReference type="EMBL" id="JANBTW010000098">
    <property type="protein sequence ID" value="KAJ2671607.1"/>
    <property type="molecule type" value="Genomic_DNA"/>
</dbReference>
<dbReference type="Proteomes" id="UP001151518">
    <property type="component" value="Unassembled WGS sequence"/>
</dbReference>
<gene>
    <name evidence="6" type="ORF">GGI25_005424</name>
</gene>
<organism evidence="6 7">
    <name type="scientific">Coemansia spiralis</name>
    <dbReference type="NCBI Taxonomy" id="417178"/>
    <lineage>
        <taxon>Eukaryota</taxon>
        <taxon>Fungi</taxon>
        <taxon>Fungi incertae sedis</taxon>
        <taxon>Zoopagomycota</taxon>
        <taxon>Kickxellomycotina</taxon>
        <taxon>Kickxellomycetes</taxon>
        <taxon>Kickxellales</taxon>
        <taxon>Kickxellaceae</taxon>
        <taxon>Coemansia</taxon>
    </lineage>
</organism>
<feature type="region of interest" description="Disordered" evidence="5">
    <location>
        <begin position="148"/>
        <end position="217"/>
    </location>
</feature>
<accession>A0A9W8KW49</accession>
<evidence type="ECO:0000313" key="7">
    <source>
        <dbReference type="Proteomes" id="UP001151518"/>
    </source>
</evidence>
<dbReference type="OrthoDB" id="5377312at2759"/>
<evidence type="ECO:0000256" key="2">
    <source>
        <dbReference type="ARBA" id="ARBA00008352"/>
    </source>
</evidence>
<feature type="compositionally biased region" description="Basic residues" evidence="5">
    <location>
        <begin position="1"/>
        <end position="12"/>
    </location>
</feature>